<reference evidence="1" key="2">
    <citation type="journal article" date="2015" name="Data Brief">
        <title>Shoot transcriptome of the giant reed, Arundo donax.</title>
        <authorList>
            <person name="Barrero R.A."/>
            <person name="Guerrero F.D."/>
            <person name="Moolhuijzen P."/>
            <person name="Goolsby J.A."/>
            <person name="Tidwell J."/>
            <person name="Bellgard S.E."/>
            <person name="Bellgard M.I."/>
        </authorList>
    </citation>
    <scope>NUCLEOTIDE SEQUENCE</scope>
    <source>
        <tissue evidence="1">Shoot tissue taken approximately 20 cm above the soil surface</tissue>
    </source>
</reference>
<dbReference type="AlphaFoldDB" id="A0A0A9BUW0"/>
<protein>
    <submittedName>
        <fullName evidence="1">Uncharacterized protein</fullName>
    </submittedName>
</protein>
<proteinExistence type="predicted"/>
<dbReference type="EMBL" id="GBRH01230819">
    <property type="protein sequence ID" value="JAD67076.1"/>
    <property type="molecule type" value="Transcribed_RNA"/>
</dbReference>
<name>A0A0A9BUW0_ARUDO</name>
<reference evidence="1" key="1">
    <citation type="submission" date="2014-09" db="EMBL/GenBank/DDBJ databases">
        <authorList>
            <person name="Magalhaes I.L.F."/>
            <person name="Oliveira U."/>
            <person name="Santos F.R."/>
            <person name="Vidigal T.H.D.A."/>
            <person name="Brescovit A.D."/>
            <person name="Santos A.J."/>
        </authorList>
    </citation>
    <scope>NUCLEOTIDE SEQUENCE</scope>
    <source>
        <tissue evidence="1">Shoot tissue taken approximately 20 cm above the soil surface</tissue>
    </source>
</reference>
<evidence type="ECO:0000313" key="1">
    <source>
        <dbReference type="EMBL" id="JAD67076.1"/>
    </source>
</evidence>
<sequence length="31" mass="3560">MWCPLPYIYICCGGRGQSELDLSSCLRSRHD</sequence>
<accession>A0A0A9BUW0</accession>
<organism evidence="1">
    <name type="scientific">Arundo donax</name>
    <name type="common">Giant reed</name>
    <name type="synonym">Donax arundinaceus</name>
    <dbReference type="NCBI Taxonomy" id="35708"/>
    <lineage>
        <taxon>Eukaryota</taxon>
        <taxon>Viridiplantae</taxon>
        <taxon>Streptophyta</taxon>
        <taxon>Embryophyta</taxon>
        <taxon>Tracheophyta</taxon>
        <taxon>Spermatophyta</taxon>
        <taxon>Magnoliopsida</taxon>
        <taxon>Liliopsida</taxon>
        <taxon>Poales</taxon>
        <taxon>Poaceae</taxon>
        <taxon>PACMAD clade</taxon>
        <taxon>Arundinoideae</taxon>
        <taxon>Arundineae</taxon>
        <taxon>Arundo</taxon>
    </lineage>
</organism>